<evidence type="ECO:0000256" key="4">
    <source>
        <dbReference type="ARBA" id="ARBA00022723"/>
    </source>
</evidence>
<dbReference type="GO" id="GO:0051537">
    <property type="term" value="F:2 iron, 2 sulfur cluster binding"/>
    <property type="evidence" value="ECO:0007669"/>
    <property type="project" value="UniProtKB-KW"/>
</dbReference>
<evidence type="ECO:0000256" key="6">
    <source>
        <dbReference type="ARBA" id="ARBA00023004"/>
    </source>
</evidence>
<dbReference type="InterPro" id="IPR017927">
    <property type="entry name" value="FAD-bd_FR_type"/>
</dbReference>
<organism evidence="10 11">
    <name type="scientific">Streptomyces shenzhenensis</name>
    <dbReference type="NCBI Taxonomy" id="943815"/>
    <lineage>
        <taxon>Bacteria</taxon>
        <taxon>Bacillati</taxon>
        <taxon>Actinomycetota</taxon>
        <taxon>Actinomycetes</taxon>
        <taxon>Kitasatosporales</taxon>
        <taxon>Streptomycetaceae</taxon>
        <taxon>Streptomyces</taxon>
    </lineage>
</organism>
<dbReference type="InterPro" id="IPR036010">
    <property type="entry name" value="2Fe-2S_ferredoxin-like_sf"/>
</dbReference>
<accession>A0A3M0IDX0</accession>
<evidence type="ECO:0000256" key="1">
    <source>
        <dbReference type="ARBA" id="ARBA00001974"/>
    </source>
</evidence>
<comment type="cofactor">
    <cofactor evidence="1">
        <name>FAD</name>
        <dbReference type="ChEBI" id="CHEBI:57692"/>
    </cofactor>
</comment>
<comment type="caution">
    <text evidence="10">The sequence shown here is derived from an EMBL/GenBank/DDBJ whole genome shotgun (WGS) entry which is preliminary data.</text>
</comment>
<dbReference type="InterPro" id="IPR006058">
    <property type="entry name" value="2Fe2S_fd_BS"/>
</dbReference>
<evidence type="ECO:0000313" key="10">
    <source>
        <dbReference type="EMBL" id="RMB86985.1"/>
    </source>
</evidence>
<keyword evidence="2" id="KW-0285">Flavoprotein</keyword>
<evidence type="ECO:0000256" key="3">
    <source>
        <dbReference type="ARBA" id="ARBA00022714"/>
    </source>
</evidence>
<dbReference type="PRINTS" id="PR00409">
    <property type="entry name" value="PHDIOXRDTASE"/>
</dbReference>
<gene>
    <name evidence="10" type="ORF">CTZ28_03320</name>
</gene>
<dbReference type="GO" id="GO:0046872">
    <property type="term" value="F:metal ion binding"/>
    <property type="evidence" value="ECO:0007669"/>
    <property type="project" value="UniProtKB-KW"/>
</dbReference>
<dbReference type="PANTHER" id="PTHR47354">
    <property type="entry name" value="NADH OXIDOREDUCTASE HCR"/>
    <property type="match status" value="1"/>
</dbReference>
<evidence type="ECO:0000256" key="7">
    <source>
        <dbReference type="ARBA" id="ARBA00023014"/>
    </source>
</evidence>
<sequence>MSTPHSPDGETLLTVTRRRQAADGVLDLTLARPDGGPLPEWRPGAHVEVLLGNGLVRHYSLCGDPADRSGWRIAVLRTSASRGGSAHVHDELHVGVPVGVRGPRENFTFRAMERCLFVAGGIGITPLLPMVAAAEAAGVEWRLLYGGRSLASMAFLDELAVYGDAVRTVPQDQFGLPDLAGYLGAPDEKTLVYCCGPEPMLTAVEDLSRTWPAGTLRTERFQAAQLPSDTVDSAFDIVLSGSDVTLRVPADRSILDVVRDARIPVPSSCTEGICGTCETEVLEGEPDHRDSVLSVEERESGETMMICVSRSRSPHLVLDL</sequence>
<dbReference type="Proteomes" id="UP000270471">
    <property type="component" value="Unassembled WGS sequence"/>
</dbReference>
<keyword evidence="4" id="KW-0479">Metal-binding</keyword>
<feature type="domain" description="FAD-binding FR-type" evidence="9">
    <location>
        <begin position="8"/>
        <end position="110"/>
    </location>
</feature>
<dbReference type="Gene3D" id="2.40.30.10">
    <property type="entry name" value="Translation factors"/>
    <property type="match status" value="1"/>
</dbReference>
<dbReference type="InterPro" id="IPR017938">
    <property type="entry name" value="Riboflavin_synthase-like_b-brl"/>
</dbReference>
<dbReference type="EMBL" id="PENI01000002">
    <property type="protein sequence ID" value="RMB86985.1"/>
    <property type="molecule type" value="Genomic_DNA"/>
</dbReference>
<dbReference type="PROSITE" id="PS00197">
    <property type="entry name" value="2FE2S_FER_1"/>
    <property type="match status" value="1"/>
</dbReference>
<dbReference type="SUPFAM" id="SSF52343">
    <property type="entry name" value="Ferredoxin reductase-like, C-terminal NADP-linked domain"/>
    <property type="match status" value="1"/>
</dbReference>
<evidence type="ECO:0000256" key="2">
    <source>
        <dbReference type="ARBA" id="ARBA00022630"/>
    </source>
</evidence>
<keyword evidence="5" id="KW-0560">Oxidoreductase</keyword>
<evidence type="ECO:0000256" key="5">
    <source>
        <dbReference type="ARBA" id="ARBA00023002"/>
    </source>
</evidence>
<reference evidence="10 11" key="1">
    <citation type="submission" date="2017-11" db="EMBL/GenBank/DDBJ databases">
        <title>Draft genome of actinobacteria isolated from guarana (Paullinia cupana (Mart.) Ducke.</title>
        <authorList>
            <person name="Siqueira K.A."/>
            <person name="Liotti R.G."/>
            <person name="Mendes T.A.O."/>
            <person name="Soares M.A."/>
        </authorList>
    </citation>
    <scope>NUCLEOTIDE SEQUENCE [LARGE SCALE GENOMIC DNA]</scope>
    <source>
        <strain evidence="10 11">193</strain>
    </source>
</reference>
<dbReference type="AlphaFoldDB" id="A0A3M0IDX0"/>
<dbReference type="InterPro" id="IPR039261">
    <property type="entry name" value="FNR_nucleotide-bd"/>
</dbReference>
<protein>
    <submittedName>
        <fullName evidence="10">Oxidoreductase</fullName>
    </submittedName>
</protein>
<dbReference type="CDD" id="cd06185">
    <property type="entry name" value="PDR_like"/>
    <property type="match status" value="1"/>
</dbReference>
<evidence type="ECO:0000259" key="9">
    <source>
        <dbReference type="PROSITE" id="PS51384"/>
    </source>
</evidence>
<keyword evidence="11" id="KW-1185">Reference proteome</keyword>
<dbReference type="CDD" id="cd00207">
    <property type="entry name" value="fer2"/>
    <property type="match status" value="1"/>
</dbReference>
<dbReference type="Pfam" id="PF00111">
    <property type="entry name" value="Fer2"/>
    <property type="match status" value="1"/>
</dbReference>
<dbReference type="InterPro" id="IPR001041">
    <property type="entry name" value="2Fe-2S_ferredoxin-type"/>
</dbReference>
<dbReference type="Gene3D" id="3.10.20.30">
    <property type="match status" value="1"/>
</dbReference>
<dbReference type="GO" id="GO:0016491">
    <property type="term" value="F:oxidoreductase activity"/>
    <property type="evidence" value="ECO:0007669"/>
    <property type="project" value="UniProtKB-KW"/>
</dbReference>
<keyword evidence="3" id="KW-0001">2Fe-2S</keyword>
<dbReference type="PROSITE" id="PS51384">
    <property type="entry name" value="FAD_FR"/>
    <property type="match status" value="1"/>
</dbReference>
<keyword evidence="6" id="KW-0408">Iron</keyword>
<evidence type="ECO:0000259" key="8">
    <source>
        <dbReference type="PROSITE" id="PS51085"/>
    </source>
</evidence>
<dbReference type="OrthoDB" id="502624at2"/>
<dbReference type="InterPro" id="IPR050415">
    <property type="entry name" value="MRET"/>
</dbReference>
<dbReference type="RefSeq" id="WP_121887693.1">
    <property type="nucleotide sequence ID" value="NZ_PENI01000002.1"/>
</dbReference>
<dbReference type="PROSITE" id="PS51085">
    <property type="entry name" value="2FE2S_FER_2"/>
    <property type="match status" value="1"/>
</dbReference>
<proteinExistence type="predicted"/>
<dbReference type="SUPFAM" id="SSF63380">
    <property type="entry name" value="Riboflavin synthase domain-like"/>
    <property type="match status" value="1"/>
</dbReference>
<evidence type="ECO:0000313" key="11">
    <source>
        <dbReference type="Proteomes" id="UP000270471"/>
    </source>
</evidence>
<dbReference type="InterPro" id="IPR012675">
    <property type="entry name" value="Beta-grasp_dom_sf"/>
</dbReference>
<feature type="domain" description="2Fe-2S ferredoxin-type" evidence="8">
    <location>
        <begin position="235"/>
        <end position="320"/>
    </location>
</feature>
<name>A0A3M0IDX0_9ACTN</name>
<keyword evidence="7" id="KW-0411">Iron-sulfur</keyword>
<dbReference type="PANTHER" id="PTHR47354:SF1">
    <property type="entry name" value="CARNITINE MONOOXYGENASE REDUCTASE SUBUNIT"/>
    <property type="match status" value="1"/>
</dbReference>
<dbReference type="SUPFAM" id="SSF54292">
    <property type="entry name" value="2Fe-2S ferredoxin-like"/>
    <property type="match status" value="1"/>
</dbReference>
<dbReference type="Gene3D" id="3.40.50.80">
    <property type="entry name" value="Nucleotide-binding domain of ferredoxin-NADP reductase (FNR) module"/>
    <property type="match status" value="1"/>
</dbReference>